<reference evidence="1" key="1">
    <citation type="submission" date="2022-11" db="EMBL/GenBank/DDBJ databases">
        <title>Temperate bacteriophages infecting mucin-degrading bacterium Ruminococcus gnavus from the human gut.</title>
        <authorList>
            <person name="Buttimer C."/>
        </authorList>
    </citation>
    <scope>NUCLEOTIDE SEQUENCE</scope>
    <source>
        <strain evidence="1">CCUG 49994</strain>
    </source>
</reference>
<sequence length="202" mass="23373">MTAEQFDIIRAIIKSAYPSFNIMPDKYSIKLWYTMLGDLDYRLCETALQELIATHTYPPQISEIRAKCAEYTAPQLKDAGEAWEDVQKAIQKYGYYRSDEAMESLSGPTKQAVERIGFRELCYGDNPVANRAHFFKIYDAIVERAVNESMVPAAVLEKKREYISMIEEKVPEKPKIEQKTEEAFHPSSPEFIDRLMREKGLR</sequence>
<keyword evidence="1" id="KW-0347">Helicase</keyword>
<evidence type="ECO:0000313" key="2">
    <source>
        <dbReference type="Proteomes" id="UP001079535"/>
    </source>
</evidence>
<evidence type="ECO:0000313" key="1">
    <source>
        <dbReference type="EMBL" id="MCZ0666281.1"/>
    </source>
</evidence>
<dbReference type="AlphaFoldDB" id="A0A9Q4EWH0"/>
<dbReference type="EMBL" id="JAPRAY010000002">
    <property type="protein sequence ID" value="MCZ0666281.1"/>
    <property type="molecule type" value="Genomic_DNA"/>
</dbReference>
<keyword evidence="1" id="KW-0378">Hydrolase</keyword>
<dbReference type="RefSeq" id="WP_268803297.1">
    <property type="nucleotide sequence ID" value="NZ_JAPRAY010000002.1"/>
</dbReference>
<keyword evidence="1" id="KW-0067">ATP-binding</keyword>
<comment type="caution">
    <text evidence="1">The sequence shown here is derived from an EMBL/GenBank/DDBJ whole genome shotgun (WGS) entry which is preliminary data.</text>
</comment>
<name>A0A9Q4EWH0_MEDGN</name>
<gene>
    <name evidence="1" type="ORF">OZZ17_01825</name>
</gene>
<dbReference type="Gene3D" id="1.10.8.200">
    <property type="entry name" value="Replisome organizer (g39p helicase loader/inhibitor protein)"/>
    <property type="match status" value="1"/>
</dbReference>
<proteinExistence type="predicted"/>
<dbReference type="Proteomes" id="UP001079535">
    <property type="component" value="Unassembled WGS sequence"/>
</dbReference>
<organism evidence="1 2">
    <name type="scientific">Mediterraneibacter gnavus</name>
    <name type="common">Ruminococcus gnavus</name>
    <dbReference type="NCBI Taxonomy" id="33038"/>
    <lineage>
        <taxon>Bacteria</taxon>
        <taxon>Bacillati</taxon>
        <taxon>Bacillota</taxon>
        <taxon>Clostridia</taxon>
        <taxon>Lachnospirales</taxon>
        <taxon>Lachnospiraceae</taxon>
        <taxon>Mediterraneibacter</taxon>
    </lineage>
</organism>
<dbReference type="GO" id="GO:0004386">
    <property type="term" value="F:helicase activity"/>
    <property type="evidence" value="ECO:0007669"/>
    <property type="project" value="UniProtKB-KW"/>
</dbReference>
<accession>A0A9Q4EWH0</accession>
<keyword evidence="1" id="KW-0547">Nucleotide-binding</keyword>
<protein>
    <submittedName>
        <fullName evidence="1">Replicative helicase loader/inhibitor</fullName>
    </submittedName>
</protein>